<dbReference type="EMBL" id="MRCE01000020">
    <property type="protein sequence ID" value="OKH35752.1"/>
    <property type="molecule type" value="Genomic_DNA"/>
</dbReference>
<comment type="caution">
    <text evidence="3">The sequence shown here is derived from an EMBL/GenBank/DDBJ whole genome shotgun (WGS) entry which is preliminary data.</text>
</comment>
<dbReference type="Gene3D" id="3.90.1580.10">
    <property type="entry name" value="paralog of FGE (formylglycine-generating enzyme)"/>
    <property type="match status" value="1"/>
</dbReference>
<dbReference type="InterPro" id="IPR005532">
    <property type="entry name" value="SUMF_dom"/>
</dbReference>
<dbReference type="SUPFAM" id="SSF56436">
    <property type="entry name" value="C-type lectin-like"/>
    <property type="match status" value="1"/>
</dbReference>
<name>A0A1U7IFG5_9CYAN</name>
<accession>A0A1U7IFG5</accession>
<evidence type="ECO:0000313" key="3">
    <source>
        <dbReference type="EMBL" id="OKH35752.1"/>
    </source>
</evidence>
<dbReference type="InterPro" id="IPR042095">
    <property type="entry name" value="SUMF_sf"/>
</dbReference>
<proteinExistence type="predicted"/>
<protein>
    <recommendedName>
        <fullName evidence="2">Sulfatase-modifying factor enzyme-like domain-containing protein</fullName>
    </recommendedName>
</protein>
<dbReference type="InterPro" id="IPR016187">
    <property type="entry name" value="CTDL_fold"/>
</dbReference>
<dbReference type="STRING" id="454136.NIES2119_19535"/>
<dbReference type="AlphaFoldDB" id="A0A1U7IFG5"/>
<dbReference type="Pfam" id="PF03781">
    <property type="entry name" value="FGE-sulfatase"/>
    <property type="match status" value="1"/>
</dbReference>
<dbReference type="Proteomes" id="UP000185860">
    <property type="component" value="Unassembled WGS sequence"/>
</dbReference>
<evidence type="ECO:0000259" key="2">
    <source>
        <dbReference type="Pfam" id="PF03781"/>
    </source>
</evidence>
<evidence type="ECO:0000256" key="1">
    <source>
        <dbReference type="SAM" id="MobiDB-lite"/>
    </source>
</evidence>
<organism evidence="3 4">
    <name type="scientific">[Phormidium ambiguum] IAM M-71</name>
    <dbReference type="NCBI Taxonomy" id="454136"/>
    <lineage>
        <taxon>Bacteria</taxon>
        <taxon>Bacillati</taxon>
        <taxon>Cyanobacteriota</taxon>
        <taxon>Cyanophyceae</taxon>
        <taxon>Oscillatoriophycideae</taxon>
        <taxon>Aerosakkonematales</taxon>
        <taxon>Aerosakkonemataceae</taxon>
        <taxon>Floridanema</taxon>
    </lineage>
</organism>
<dbReference type="GO" id="GO:0120147">
    <property type="term" value="F:formylglycine-generating oxidase activity"/>
    <property type="evidence" value="ECO:0007669"/>
    <property type="project" value="TreeGrafter"/>
</dbReference>
<reference evidence="3 4" key="1">
    <citation type="submission" date="2016-11" db="EMBL/GenBank/DDBJ databases">
        <title>Draft Genome Sequences of Nine Cyanobacterial Strains from Diverse Habitats.</title>
        <authorList>
            <person name="Zhu T."/>
            <person name="Hou S."/>
            <person name="Lu X."/>
            <person name="Hess W.R."/>
        </authorList>
    </citation>
    <scope>NUCLEOTIDE SEQUENCE [LARGE SCALE GENOMIC DNA]</scope>
    <source>
        <strain evidence="3 4">IAM M-71</strain>
    </source>
</reference>
<dbReference type="PANTHER" id="PTHR23150:SF19">
    <property type="entry name" value="FORMYLGLYCINE-GENERATING ENZYME"/>
    <property type="match status" value="1"/>
</dbReference>
<feature type="region of interest" description="Disordered" evidence="1">
    <location>
        <begin position="82"/>
        <end position="103"/>
    </location>
</feature>
<gene>
    <name evidence="3" type="ORF">NIES2119_19535</name>
</gene>
<feature type="domain" description="Sulfatase-modifying factor enzyme-like" evidence="2">
    <location>
        <begin position="23"/>
        <end position="274"/>
    </location>
</feature>
<evidence type="ECO:0000313" key="4">
    <source>
        <dbReference type="Proteomes" id="UP000185860"/>
    </source>
</evidence>
<dbReference type="PANTHER" id="PTHR23150">
    <property type="entry name" value="SULFATASE MODIFYING FACTOR 1, 2"/>
    <property type="match status" value="1"/>
</dbReference>
<dbReference type="InterPro" id="IPR051043">
    <property type="entry name" value="Sulfatase_Mod_Factor_Kinase"/>
</dbReference>
<sequence>MIYRTRQQAWGYRENLGNSVLLEMVAIPEGSFMMGSPTSEEGHCESESPQHQVTVKSFFMGKYPVTQAQWKAVAALPQVNRKLNPDPSRFKGNDSHSPTETLRKRPVERVSWLDAVEFCDRLSKHTNKPYRLPSEAEWEYACRAGTTTPFHFGETITTGLANYNGNYTYGSGSKGIYRGETTPSGSYGVANTFGLYDMHGNVWEWCADRWHDNYKEAPNDGSAWIEANENKKDSQIFRVLRGGSWRNYPGGCHSACRDSLLADYDYVTVGFRVVCSAEWTQ</sequence>